<organism evidence="2 3">
    <name type="scientific">Chelonoidis abingdonii</name>
    <name type="common">Abingdon island giant tortoise</name>
    <name type="synonym">Testudo abingdonii</name>
    <dbReference type="NCBI Taxonomy" id="106734"/>
    <lineage>
        <taxon>Eukaryota</taxon>
        <taxon>Metazoa</taxon>
        <taxon>Chordata</taxon>
        <taxon>Craniata</taxon>
        <taxon>Vertebrata</taxon>
        <taxon>Euteleostomi</taxon>
        <taxon>Archelosauria</taxon>
        <taxon>Testudinata</taxon>
        <taxon>Testudines</taxon>
        <taxon>Cryptodira</taxon>
        <taxon>Durocryptodira</taxon>
        <taxon>Testudinoidea</taxon>
        <taxon>Testudinidae</taxon>
        <taxon>Chelonoidis</taxon>
    </lineage>
</organism>
<dbReference type="Ensembl" id="ENSCABT00000028194.1">
    <property type="protein sequence ID" value="ENSCABP00000025736.1"/>
    <property type="gene ID" value="ENSCABG00000018925.1"/>
</dbReference>
<feature type="region of interest" description="Disordered" evidence="1">
    <location>
        <begin position="84"/>
        <end position="110"/>
    </location>
</feature>
<dbReference type="InterPro" id="IPR036322">
    <property type="entry name" value="WD40_repeat_dom_sf"/>
</dbReference>
<feature type="region of interest" description="Disordered" evidence="1">
    <location>
        <begin position="1"/>
        <end position="22"/>
    </location>
</feature>
<dbReference type="AlphaFoldDB" id="A0A8C0QMM6"/>
<keyword evidence="3" id="KW-1185">Reference proteome</keyword>
<dbReference type="Gene3D" id="2.130.10.10">
    <property type="entry name" value="YVTN repeat-like/Quinoprotein amine dehydrogenase"/>
    <property type="match status" value="1"/>
</dbReference>
<name>A0A8C0QMM6_CHEAB</name>
<dbReference type="InterPro" id="IPR015943">
    <property type="entry name" value="WD40/YVTN_repeat-like_dom_sf"/>
</dbReference>
<evidence type="ECO:0000256" key="1">
    <source>
        <dbReference type="SAM" id="MobiDB-lite"/>
    </source>
</evidence>
<evidence type="ECO:0000313" key="2">
    <source>
        <dbReference type="Ensembl" id="ENSCABP00000025736.1"/>
    </source>
</evidence>
<reference evidence="2" key="1">
    <citation type="submission" date="2025-08" db="UniProtKB">
        <authorList>
            <consortium name="Ensembl"/>
        </authorList>
    </citation>
    <scope>IDENTIFICATION</scope>
</reference>
<dbReference type="GeneTree" id="ENSGT00980000200052"/>
<dbReference type="SUPFAM" id="SSF50978">
    <property type="entry name" value="WD40 repeat-like"/>
    <property type="match status" value="1"/>
</dbReference>
<dbReference type="Proteomes" id="UP000694404">
    <property type="component" value="Unplaced"/>
</dbReference>
<protein>
    <submittedName>
        <fullName evidence="2">Uncharacterized protein</fullName>
    </submittedName>
</protein>
<sequence>MSLYTTKADLEQEEPEPRLRDTPEDISFEAAANTIAFHPSQDILAAGDVDGDVYVYSYSCLEGGNRELWSSGHHLKSCREVSFSHDGHSDRAAGTSSGAVALSATPPPIH</sequence>
<reference evidence="2" key="2">
    <citation type="submission" date="2025-09" db="UniProtKB">
        <authorList>
            <consortium name="Ensembl"/>
        </authorList>
    </citation>
    <scope>IDENTIFICATION</scope>
</reference>
<accession>A0A8C0QMM6</accession>
<dbReference type="OMA" id="GCKREVP"/>
<evidence type="ECO:0000313" key="3">
    <source>
        <dbReference type="Proteomes" id="UP000694404"/>
    </source>
</evidence>
<proteinExistence type="predicted"/>